<evidence type="ECO:0000313" key="2">
    <source>
        <dbReference type="Proteomes" id="UP001164250"/>
    </source>
</evidence>
<keyword evidence="2" id="KW-1185">Reference proteome</keyword>
<sequence length="597" mass="64364">MAKLLLELMCFFITFSALTSLPQPDTELVSYAKGFHAPIWMVLCHTFFNITRLSPLEFTILQNSPGYLSSIRDVPVIAHTTHKSRFLGLRLTTGAWPSSNFGKDVIIGLVDSGIWPESESFSDVGMGEVPARCKGRCVEGTGFNYSMCNKKLIGARFFNKGLLSNKPNVTVLMNSTRDTDGHGTHTSSTAAGNYVKGASFFGYAKGTARGMAPRSHLAMYKVLWDAGAYASDVIAAIDQAIVDGVDVISLSFGLGGVPLCEDPVARASFAATEKGIFVGSSAGNEGPWFGTVHNGIPWILNVAADKKEFVGIQVKNAAASRVAGGVFISNSSYLEFFVETSFAALFLHLQEGQAVIGYIKKTSNPTASMQFKLTQVGGKPAPKHHGLKTSPVTDFGANDLFGEFNIITGTSMACPHAAGVAAILKASPLAMGAGHINPNKALDPGLIYDATTEDYVKLLCGMNYSAEQIQMITKSSSYKCSNPSSLDLNYPSFIAFFNATDASLGKKLVHNFQRTVTNVGDRKAHYTAKVAPITGFKVNVVPNRLIFEHKYEKRSYKLSIEGPKVMKELVVHGSLSWVDAEGRHVVRSPVVVTRVKP</sequence>
<name>A0ACC1BFW7_9ROSI</name>
<gene>
    <name evidence="1" type="ORF">Patl1_28679</name>
</gene>
<organism evidence="1 2">
    <name type="scientific">Pistacia atlantica</name>
    <dbReference type="NCBI Taxonomy" id="434234"/>
    <lineage>
        <taxon>Eukaryota</taxon>
        <taxon>Viridiplantae</taxon>
        <taxon>Streptophyta</taxon>
        <taxon>Embryophyta</taxon>
        <taxon>Tracheophyta</taxon>
        <taxon>Spermatophyta</taxon>
        <taxon>Magnoliopsida</taxon>
        <taxon>eudicotyledons</taxon>
        <taxon>Gunneridae</taxon>
        <taxon>Pentapetalae</taxon>
        <taxon>rosids</taxon>
        <taxon>malvids</taxon>
        <taxon>Sapindales</taxon>
        <taxon>Anacardiaceae</taxon>
        <taxon>Pistacia</taxon>
    </lineage>
</organism>
<reference evidence="2" key="1">
    <citation type="journal article" date="2023" name="G3 (Bethesda)">
        <title>Genome assembly and association tests identify interacting loci associated with vigor, precocity, and sex in interspecific pistachio rootstocks.</title>
        <authorList>
            <person name="Palmer W."/>
            <person name="Jacygrad E."/>
            <person name="Sagayaradj S."/>
            <person name="Cavanaugh K."/>
            <person name="Han R."/>
            <person name="Bertier L."/>
            <person name="Beede B."/>
            <person name="Kafkas S."/>
            <person name="Golino D."/>
            <person name="Preece J."/>
            <person name="Michelmore R."/>
        </authorList>
    </citation>
    <scope>NUCLEOTIDE SEQUENCE [LARGE SCALE GENOMIC DNA]</scope>
</reference>
<accession>A0ACC1BFW7</accession>
<proteinExistence type="predicted"/>
<dbReference type="EMBL" id="CM047901">
    <property type="protein sequence ID" value="KAJ0097859.1"/>
    <property type="molecule type" value="Genomic_DNA"/>
</dbReference>
<dbReference type="Proteomes" id="UP001164250">
    <property type="component" value="Chromosome 5"/>
</dbReference>
<protein>
    <submittedName>
        <fullName evidence="1">Uncharacterized protein</fullName>
    </submittedName>
</protein>
<evidence type="ECO:0000313" key="1">
    <source>
        <dbReference type="EMBL" id="KAJ0097859.1"/>
    </source>
</evidence>
<comment type="caution">
    <text evidence="1">The sequence shown here is derived from an EMBL/GenBank/DDBJ whole genome shotgun (WGS) entry which is preliminary data.</text>
</comment>